<feature type="transmembrane region" description="Helical" evidence="1">
    <location>
        <begin position="6"/>
        <end position="26"/>
    </location>
</feature>
<evidence type="ECO:0000313" key="2">
    <source>
        <dbReference type="EMBL" id="QHT33990.1"/>
    </source>
</evidence>
<dbReference type="AlphaFoldDB" id="A0A6C0F0R1"/>
<keyword evidence="1" id="KW-0472">Membrane</keyword>
<name>A0A6C0F0R1_9ZZZZ</name>
<sequence length="254" mass="28743">MLIDYFYLILILVLICSILLLIYLSYEYRTIEPFYSSSITLPLTPIQPFNPSSIIKQGPPILNSYNSFLRDTNNKQVSYNNLQNQALYGKTNSNLNDIAQLSSMKQGIVPIPQSFPVDKLIKTIKSKYNSQYLSTFANDLSTYGVLANDKCITVNGLCKEEVCLLDCQKKLYSSNSQKFTTNRIMSPFDAAKIMNVTPDKIATTNIYPYNIFRSSVNNNCLSMSDDGITVAKCNLNNIQQQWQISPNENICVLE</sequence>
<dbReference type="PROSITE" id="PS50231">
    <property type="entry name" value="RICIN_B_LECTIN"/>
    <property type="match status" value="1"/>
</dbReference>
<keyword evidence="1" id="KW-1133">Transmembrane helix</keyword>
<accession>A0A6C0F0R1</accession>
<keyword evidence="1" id="KW-0812">Transmembrane</keyword>
<organism evidence="2">
    <name type="scientific">viral metagenome</name>
    <dbReference type="NCBI Taxonomy" id="1070528"/>
    <lineage>
        <taxon>unclassified sequences</taxon>
        <taxon>metagenomes</taxon>
        <taxon>organismal metagenomes</taxon>
    </lineage>
</organism>
<dbReference type="SUPFAM" id="SSF50370">
    <property type="entry name" value="Ricin B-like lectins"/>
    <property type="match status" value="1"/>
</dbReference>
<dbReference type="InterPro" id="IPR035992">
    <property type="entry name" value="Ricin_B-like_lectins"/>
</dbReference>
<evidence type="ECO:0000256" key="1">
    <source>
        <dbReference type="SAM" id="Phobius"/>
    </source>
</evidence>
<reference evidence="2" key="1">
    <citation type="journal article" date="2020" name="Nature">
        <title>Giant virus diversity and host interactions through global metagenomics.</title>
        <authorList>
            <person name="Schulz F."/>
            <person name="Roux S."/>
            <person name="Paez-Espino D."/>
            <person name="Jungbluth S."/>
            <person name="Walsh D.A."/>
            <person name="Denef V.J."/>
            <person name="McMahon K.D."/>
            <person name="Konstantinidis K.T."/>
            <person name="Eloe-Fadrosh E.A."/>
            <person name="Kyrpides N.C."/>
            <person name="Woyke T."/>
        </authorList>
    </citation>
    <scope>NUCLEOTIDE SEQUENCE</scope>
    <source>
        <strain evidence="2">GVMAG-M-3300009161-52</strain>
    </source>
</reference>
<dbReference type="EMBL" id="MN738982">
    <property type="protein sequence ID" value="QHT33990.1"/>
    <property type="molecule type" value="Genomic_DNA"/>
</dbReference>
<protein>
    <submittedName>
        <fullName evidence="2">Uncharacterized protein</fullName>
    </submittedName>
</protein>
<proteinExistence type="predicted"/>